<reference evidence="4" key="2">
    <citation type="journal article" date="2017" name="Genome Biol. Evol.">
        <title>Comparative genomic analysis identifies a Campylobacter clade deficient in selenium metabolism.</title>
        <authorList>
            <person name="Miller W.G."/>
            <person name="Yee E."/>
            <person name="Lopes B.S."/>
            <person name="Chapman M.H."/>
            <person name="Huynh S."/>
            <person name="Bono J.L."/>
            <person name="Parker C.T."/>
            <person name="Strachan N.J.C."/>
            <person name="Forbes K.J."/>
        </authorList>
    </citation>
    <scope>NUCLEOTIDE SEQUENCE [LARGE SCALE GENOMIC DNA]</scope>
    <source>
        <strain evidence="4">NCTC 13004</strain>
    </source>
</reference>
<sequence length="404" mass="45445">MRKLYLIAILFISTFANELQNAIDNANSGDIIELGSGVYNGNIIINKPLTIDGKDRSAIIKGDGNGDVIKINSSNVKILNLTIENSGNSHTTIDSAISCDSASGVEIINNAIKNSLFGVNFKQCNGSKIVDNFITSKPVDLGLRGDGIRLWYSHDNIVQNNHLSKSRDMVVWYSSNNQIRKNYGEYGRYSLHFMYAGKNLVEENIFKYNSVGIFFMFSSGTTARKNQVLNSTGTFGVGIGMKDTSDFIIQDNILAYNARGLYIDQSPFQPGTTNIYERNEIIYNTIGIQFHATQHKSIFNNNDFIGNMEVAINDTPGSKIDKNEWRQNYFDDYIGFDKNKDGIGDIEYKNFTYIDSLWQYYPNLRLFYGSAVMSILNFIAKIAPFSEPQLLITDTNPLMEPYNE</sequence>
<dbReference type="InterPro" id="IPR011050">
    <property type="entry name" value="Pectin_lyase_fold/virulence"/>
</dbReference>
<keyword evidence="1" id="KW-0732">Signal</keyword>
<dbReference type="InterPro" id="IPR006626">
    <property type="entry name" value="PbH1"/>
</dbReference>
<gene>
    <name evidence="3" type="primary">nosD</name>
    <name evidence="3" type="ORF">CLAN_1199</name>
</gene>
<dbReference type="SUPFAM" id="SSF51126">
    <property type="entry name" value="Pectin lyase-like"/>
    <property type="match status" value="1"/>
</dbReference>
<dbReference type="AlphaFoldDB" id="A0A1X9SNR8"/>
<dbReference type="Pfam" id="PF05048">
    <property type="entry name" value="NosD"/>
    <property type="match status" value="1"/>
</dbReference>
<feature type="signal peptide" evidence="1">
    <location>
        <begin position="1"/>
        <end position="18"/>
    </location>
</feature>
<reference evidence="4" key="1">
    <citation type="journal article" date="2017" name="Genome Biol. Evol.">
        <title>Comparative Genomic Analysis Identifies a Campylobacter Clade Deficient in Selenium Metabolism.</title>
        <authorList>
            <person name="Miller W.G."/>
            <person name="Yee E."/>
            <person name="Lopes B.S."/>
            <person name="Chapman M.H."/>
            <person name="Huynh S."/>
            <person name="Bono J.L."/>
            <person name="Parker C.T."/>
            <person name="Strachan N.J.C."/>
            <person name="Forbes K.J."/>
        </authorList>
    </citation>
    <scope>NUCLEOTIDE SEQUENCE [LARGE SCALE GENOMIC DNA]</scope>
    <source>
        <strain evidence="4">NCTC 13004</strain>
    </source>
</reference>
<dbReference type="Proteomes" id="UP000202031">
    <property type="component" value="Chromosome"/>
</dbReference>
<proteinExistence type="predicted"/>
<evidence type="ECO:0000313" key="4">
    <source>
        <dbReference type="Proteomes" id="UP000202031"/>
    </source>
</evidence>
<feature type="domain" description="Periplasmic copper-binding protein NosD beta helix" evidence="2">
    <location>
        <begin position="131"/>
        <end position="327"/>
    </location>
</feature>
<dbReference type="InterPro" id="IPR022441">
    <property type="entry name" value="Para_beta_helix_rpt-2"/>
</dbReference>
<evidence type="ECO:0000313" key="3">
    <source>
        <dbReference type="EMBL" id="ARQ97923.1"/>
    </source>
</evidence>
<dbReference type="InterPro" id="IPR026464">
    <property type="entry name" value="NosD_copper_fam"/>
</dbReference>
<protein>
    <submittedName>
        <fullName evidence="3">Copper ABC transporter NosDFY, periplasmic copper-binding protein NosD</fullName>
    </submittedName>
</protein>
<dbReference type="Gene3D" id="2.160.20.10">
    <property type="entry name" value="Single-stranded right-handed beta-helix, Pectin lyase-like"/>
    <property type="match status" value="1"/>
</dbReference>
<accession>A0A1X9SNR8</accession>
<dbReference type="KEGG" id="clx:CLAN_1199"/>
<dbReference type="GeneID" id="46921667"/>
<dbReference type="InterPro" id="IPR012334">
    <property type="entry name" value="Pectin_lyas_fold"/>
</dbReference>
<organism evidence="3 4">
    <name type="scientific">Campylobacter lanienae NCTC 13004</name>
    <dbReference type="NCBI Taxonomy" id="1031753"/>
    <lineage>
        <taxon>Bacteria</taxon>
        <taxon>Pseudomonadati</taxon>
        <taxon>Campylobacterota</taxon>
        <taxon>Epsilonproteobacteria</taxon>
        <taxon>Campylobacterales</taxon>
        <taxon>Campylobacteraceae</taxon>
        <taxon>Campylobacter</taxon>
    </lineage>
</organism>
<name>A0A1X9SNR8_9BACT</name>
<dbReference type="EMBL" id="CP015578">
    <property type="protein sequence ID" value="ARQ97923.1"/>
    <property type="molecule type" value="Genomic_DNA"/>
</dbReference>
<dbReference type="SMART" id="SM00710">
    <property type="entry name" value="PbH1"/>
    <property type="match status" value="8"/>
</dbReference>
<feature type="chain" id="PRO_5012304723" evidence="1">
    <location>
        <begin position="19"/>
        <end position="404"/>
    </location>
</feature>
<dbReference type="InterPro" id="IPR007742">
    <property type="entry name" value="NosD_dom"/>
</dbReference>
<dbReference type="NCBIfam" id="TIGR04247">
    <property type="entry name" value="NosD_copper_fam"/>
    <property type="match status" value="1"/>
</dbReference>
<evidence type="ECO:0000256" key="1">
    <source>
        <dbReference type="SAM" id="SignalP"/>
    </source>
</evidence>
<evidence type="ECO:0000259" key="2">
    <source>
        <dbReference type="Pfam" id="PF05048"/>
    </source>
</evidence>
<dbReference type="RefSeq" id="WP_100590828.1">
    <property type="nucleotide sequence ID" value="NZ_CP015578.1"/>
</dbReference>
<dbReference type="NCBIfam" id="TIGR03804">
    <property type="entry name" value="para_beta_helix"/>
    <property type="match status" value="2"/>
</dbReference>